<gene>
    <name evidence="1" type="ORF">S06H3_25596</name>
</gene>
<dbReference type="EMBL" id="BARV01014746">
    <property type="protein sequence ID" value="GAI22672.1"/>
    <property type="molecule type" value="Genomic_DNA"/>
</dbReference>
<sequence>MLIYFDGDTGKKEAINHFKDIIISELNVKELEFARGLDELVSYDIKPNL</sequence>
<accession>X1LTH7</accession>
<dbReference type="AlphaFoldDB" id="X1LTH7"/>
<feature type="non-terminal residue" evidence="1">
    <location>
        <position position="49"/>
    </location>
</feature>
<name>X1LTH7_9ZZZZ</name>
<evidence type="ECO:0000313" key="1">
    <source>
        <dbReference type="EMBL" id="GAI22672.1"/>
    </source>
</evidence>
<comment type="caution">
    <text evidence="1">The sequence shown here is derived from an EMBL/GenBank/DDBJ whole genome shotgun (WGS) entry which is preliminary data.</text>
</comment>
<protein>
    <submittedName>
        <fullName evidence="1">Uncharacterized protein</fullName>
    </submittedName>
</protein>
<dbReference type="Pfam" id="PF19302">
    <property type="entry name" value="DUF5915"/>
    <property type="match status" value="1"/>
</dbReference>
<organism evidence="1">
    <name type="scientific">marine sediment metagenome</name>
    <dbReference type="NCBI Taxonomy" id="412755"/>
    <lineage>
        <taxon>unclassified sequences</taxon>
        <taxon>metagenomes</taxon>
        <taxon>ecological metagenomes</taxon>
    </lineage>
</organism>
<proteinExistence type="predicted"/>
<reference evidence="1" key="1">
    <citation type="journal article" date="2014" name="Front. Microbiol.">
        <title>High frequency of phylogenetically diverse reductive dehalogenase-homologous genes in deep subseafloor sedimentary metagenomes.</title>
        <authorList>
            <person name="Kawai M."/>
            <person name="Futagami T."/>
            <person name="Toyoda A."/>
            <person name="Takaki Y."/>
            <person name="Nishi S."/>
            <person name="Hori S."/>
            <person name="Arai W."/>
            <person name="Tsubouchi T."/>
            <person name="Morono Y."/>
            <person name="Uchiyama I."/>
            <person name="Ito T."/>
            <person name="Fujiyama A."/>
            <person name="Inagaki F."/>
            <person name="Takami H."/>
        </authorList>
    </citation>
    <scope>NUCLEOTIDE SEQUENCE</scope>
    <source>
        <strain evidence="1">Expedition CK06-06</strain>
    </source>
</reference>